<name>A0A382UBM6_9ZZZZ</name>
<organism evidence="1">
    <name type="scientific">marine metagenome</name>
    <dbReference type="NCBI Taxonomy" id="408172"/>
    <lineage>
        <taxon>unclassified sequences</taxon>
        <taxon>metagenomes</taxon>
        <taxon>ecological metagenomes</taxon>
    </lineage>
</organism>
<protein>
    <recommendedName>
        <fullName evidence="2">Cytochrome C Planctomycete-type domain-containing protein</fullName>
    </recommendedName>
</protein>
<feature type="non-terminal residue" evidence="1">
    <location>
        <position position="55"/>
    </location>
</feature>
<evidence type="ECO:0008006" key="2">
    <source>
        <dbReference type="Google" id="ProtNLM"/>
    </source>
</evidence>
<evidence type="ECO:0000313" key="1">
    <source>
        <dbReference type="EMBL" id="SVD31265.1"/>
    </source>
</evidence>
<proteinExistence type="predicted"/>
<sequence length="55" mass="5937">MVDGLLRDSLIIIALLGGVLVPTHAGAERARTEPVTFTRDIAPVLQRSCISCHRP</sequence>
<dbReference type="AlphaFoldDB" id="A0A382UBM6"/>
<accession>A0A382UBM6</accession>
<gene>
    <name evidence="1" type="ORF">METZ01_LOCUS384119</name>
</gene>
<dbReference type="EMBL" id="UINC01142743">
    <property type="protein sequence ID" value="SVD31265.1"/>
    <property type="molecule type" value="Genomic_DNA"/>
</dbReference>
<reference evidence="1" key="1">
    <citation type="submission" date="2018-05" db="EMBL/GenBank/DDBJ databases">
        <authorList>
            <person name="Lanie J.A."/>
            <person name="Ng W.-L."/>
            <person name="Kazmierczak K.M."/>
            <person name="Andrzejewski T.M."/>
            <person name="Davidsen T.M."/>
            <person name="Wayne K.J."/>
            <person name="Tettelin H."/>
            <person name="Glass J.I."/>
            <person name="Rusch D."/>
            <person name="Podicherti R."/>
            <person name="Tsui H.-C.T."/>
            <person name="Winkler M.E."/>
        </authorList>
    </citation>
    <scope>NUCLEOTIDE SEQUENCE</scope>
</reference>